<accession>A0A1Y2F0M3</accession>
<dbReference type="OMA" id="FKGYTYR"/>
<sequence>APSVTTVEKAVSARTYFETYYNGLLNRPSGRAARQVELEAMLQACKNDAERAEMRKEWSKLETQYLRELRAKVGISSFQRIKTIGRGAFGVVQLVQERKSGQVYAMKCLKKQDMLRREQEAHVKAERDALAAASDRGRWITKLEYSFQDTDYLYLVMEHMPGGDLLSLLIDHDIFEESMAKFYAAEMILAIEEAHNMGYIHRDIKPDNFLFNGQGHIRLSDFGLSTDLSWEHDAKYYQLQRKDLLRRTGIDLLEGDTIDRRRGQLVNQAMTVEELPTTHQMSWRNDHRRHLAYSCVGTNSYMSPEVITGEGYSWSCDWWSLGIIIFEMLYGFPPFSCKTRHATRMKILGYKDTLWFPESKRVSGNARHLIKGLLCDRHQRLGSPRRPSRSRFQRQSMQQPFSASQRHETVKECVQDIKNHPWFRGIDWENLHLADAPFRPRVSGPFDTRYFEEPSRDETLAPAGGKQKEPERARDIMLRDKTHGAAIMHIRKENAFKGYTYRGKRRMPIKP</sequence>
<dbReference type="PROSITE" id="PS00108">
    <property type="entry name" value="PROTEIN_KINASE_ST"/>
    <property type="match status" value="1"/>
</dbReference>
<comment type="caution">
    <text evidence="15">The sequence shown here is derived from an EMBL/GenBank/DDBJ whole genome shotgun (WGS) entry which is preliminary data.</text>
</comment>
<dbReference type="RefSeq" id="XP_040723020.1">
    <property type="nucleotide sequence ID" value="XM_040867267.1"/>
</dbReference>
<feature type="compositionally biased region" description="Low complexity" evidence="12">
    <location>
        <begin position="393"/>
        <end position="402"/>
    </location>
</feature>
<reference evidence="15 16" key="1">
    <citation type="submission" date="2016-07" db="EMBL/GenBank/DDBJ databases">
        <title>Pervasive Adenine N6-methylation of Active Genes in Fungi.</title>
        <authorList>
            <consortium name="DOE Joint Genome Institute"/>
            <person name="Mondo S.J."/>
            <person name="Dannebaum R.O."/>
            <person name="Kuo R.C."/>
            <person name="Labutti K."/>
            <person name="Haridas S."/>
            <person name="Kuo A."/>
            <person name="Salamov A."/>
            <person name="Ahrendt S.R."/>
            <person name="Lipzen A."/>
            <person name="Sullivan W."/>
            <person name="Andreopoulos W.B."/>
            <person name="Clum A."/>
            <person name="Lindquist E."/>
            <person name="Daum C."/>
            <person name="Ramamoorthy G.K."/>
            <person name="Gryganskyi A."/>
            <person name="Culley D."/>
            <person name="Magnuson J.K."/>
            <person name="James T.Y."/>
            <person name="O'Malley M.A."/>
            <person name="Stajich J.E."/>
            <person name="Spatafora J.W."/>
            <person name="Visel A."/>
            <person name="Grigoriev I.V."/>
        </authorList>
    </citation>
    <scope>NUCLEOTIDE SEQUENCE [LARGE SCALE GENOMIC DNA]</scope>
    <source>
        <strain evidence="15 16">12-1054</strain>
    </source>
</reference>
<dbReference type="PROSITE" id="PS51285">
    <property type="entry name" value="AGC_KINASE_CTER"/>
    <property type="match status" value="1"/>
</dbReference>
<evidence type="ECO:0000256" key="10">
    <source>
        <dbReference type="ARBA" id="ARBA00048679"/>
    </source>
</evidence>
<gene>
    <name evidence="15" type="ORF">BCR37DRAFT_337521</name>
</gene>
<evidence type="ECO:0000256" key="12">
    <source>
        <dbReference type="SAM" id="MobiDB-lite"/>
    </source>
</evidence>
<evidence type="ECO:0000256" key="7">
    <source>
        <dbReference type="ARBA" id="ARBA00022840"/>
    </source>
</evidence>
<comment type="catalytic activity">
    <reaction evidence="10">
        <text>L-seryl-[protein] + ATP = O-phospho-L-seryl-[protein] + ADP + H(+)</text>
        <dbReference type="Rhea" id="RHEA:17989"/>
        <dbReference type="Rhea" id="RHEA-COMP:9863"/>
        <dbReference type="Rhea" id="RHEA-COMP:11604"/>
        <dbReference type="ChEBI" id="CHEBI:15378"/>
        <dbReference type="ChEBI" id="CHEBI:29999"/>
        <dbReference type="ChEBI" id="CHEBI:30616"/>
        <dbReference type="ChEBI" id="CHEBI:83421"/>
        <dbReference type="ChEBI" id="CHEBI:456216"/>
        <dbReference type="EC" id="2.7.11.1"/>
    </reaction>
</comment>
<evidence type="ECO:0000256" key="8">
    <source>
        <dbReference type="ARBA" id="ARBA00038271"/>
    </source>
</evidence>
<dbReference type="OrthoDB" id="3638488at2759"/>
<protein>
    <recommendedName>
        <fullName evidence="1">non-specific serine/threonine protein kinase</fullName>
        <ecNumber evidence="1">2.7.11.1</ecNumber>
    </recommendedName>
</protein>
<dbReference type="SMART" id="SM00220">
    <property type="entry name" value="S_TKc"/>
    <property type="match status" value="1"/>
</dbReference>
<keyword evidence="5 11" id="KW-0547">Nucleotide-binding</keyword>
<dbReference type="Gene3D" id="3.30.200.20">
    <property type="entry name" value="Phosphorylase Kinase, domain 1"/>
    <property type="match status" value="2"/>
</dbReference>
<dbReference type="InterPro" id="IPR050839">
    <property type="entry name" value="Rho-assoc_Ser/Thr_Kinase"/>
</dbReference>
<name>A0A1Y2F0M3_PROLT</name>
<dbReference type="Proteomes" id="UP000193685">
    <property type="component" value="Unassembled WGS sequence"/>
</dbReference>
<dbReference type="GO" id="GO:0031032">
    <property type="term" value="P:actomyosin structure organization"/>
    <property type="evidence" value="ECO:0007669"/>
    <property type="project" value="TreeGrafter"/>
</dbReference>
<dbReference type="InterPro" id="IPR000719">
    <property type="entry name" value="Prot_kinase_dom"/>
</dbReference>
<dbReference type="GO" id="GO:0005524">
    <property type="term" value="F:ATP binding"/>
    <property type="evidence" value="ECO:0007669"/>
    <property type="project" value="UniProtKB-UniRule"/>
</dbReference>
<dbReference type="EC" id="2.7.11.1" evidence="1"/>
<evidence type="ECO:0000313" key="16">
    <source>
        <dbReference type="Proteomes" id="UP000193685"/>
    </source>
</evidence>
<organism evidence="15 16">
    <name type="scientific">Protomyces lactucae-debilis</name>
    <dbReference type="NCBI Taxonomy" id="2754530"/>
    <lineage>
        <taxon>Eukaryota</taxon>
        <taxon>Fungi</taxon>
        <taxon>Dikarya</taxon>
        <taxon>Ascomycota</taxon>
        <taxon>Taphrinomycotina</taxon>
        <taxon>Taphrinomycetes</taxon>
        <taxon>Taphrinales</taxon>
        <taxon>Protomycetaceae</taxon>
        <taxon>Protomyces</taxon>
    </lineage>
</organism>
<feature type="region of interest" description="Disordered" evidence="12">
    <location>
        <begin position="452"/>
        <end position="474"/>
    </location>
</feature>
<dbReference type="Gene3D" id="1.10.510.10">
    <property type="entry name" value="Transferase(Phosphotransferase) domain 1"/>
    <property type="match status" value="2"/>
</dbReference>
<dbReference type="EMBL" id="MCFI01000020">
    <property type="protein sequence ID" value="ORY77399.1"/>
    <property type="molecule type" value="Genomic_DNA"/>
</dbReference>
<dbReference type="InterPro" id="IPR008271">
    <property type="entry name" value="Ser/Thr_kinase_AS"/>
</dbReference>
<dbReference type="PANTHER" id="PTHR22988:SF71">
    <property type="entry name" value="CITRON RHO-INTERACTING KINASE"/>
    <property type="match status" value="1"/>
</dbReference>
<evidence type="ECO:0000259" key="14">
    <source>
        <dbReference type="PROSITE" id="PS51285"/>
    </source>
</evidence>
<keyword evidence="2" id="KW-0723">Serine/threonine-protein kinase</keyword>
<comment type="catalytic activity">
    <reaction evidence="9">
        <text>L-threonyl-[protein] + ATP = O-phospho-L-threonyl-[protein] + ADP + H(+)</text>
        <dbReference type="Rhea" id="RHEA:46608"/>
        <dbReference type="Rhea" id="RHEA-COMP:11060"/>
        <dbReference type="Rhea" id="RHEA-COMP:11605"/>
        <dbReference type="ChEBI" id="CHEBI:15378"/>
        <dbReference type="ChEBI" id="CHEBI:30013"/>
        <dbReference type="ChEBI" id="CHEBI:30616"/>
        <dbReference type="ChEBI" id="CHEBI:61977"/>
        <dbReference type="ChEBI" id="CHEBI:456216"/>
        <dbReference type="EC" id="2.7.11.1"/>
    </reaction>
</comment>
<keyword evidence="3" id="KW-0597">Phosphoprotein</keyword>
<keyword evidence="7 11" id="KW-0067">ATP-binding</keyword>
<dbReference type="GO" id="GO:0005737">
    <property type="term" value="C:cytoplasm"/>
    <property type="evidence" value="ECO:0007669"/>
    <property type="project" value="TreeGrafter"/>
</dbReference>
<dbReference type="SMART" id="SM00133">
    <property type="entry name" value="S_TK_X"/>
    <property type="match status" value="1"/>
</dbReference>
<dbReference type="PROSITE" id="PS50011">
    <property type="entry name" value="PROTEIN_KINASE_DOM"/>
    <property type="match status" value="1"/>
</dbReference>
<dbReference type="PANTHER" id="PTHR22988">
    <property type="entry name" value="MYOTONIC DYSTROPHY S/T KINASE-RELATED"/>
    <property type="match status" value="1"/>
</dbReference>
<dbReference type="InterPro" id="IPR017441">
    <property type="entry name" value="Protein_kinase_ATP_BS"/>
</dbReference>
<evidence type="ECO:0000259" key="13">
    <source>
        <dbReference type="PROSITE" id="PS50011"/>
    </source>
</evidence>
<keyword evidence="4" id="KW-0808">Transferase</keyword>
<dbReference type="InterPro" id="IPR011009">
    <property type="entry name" value="Kinase-like_dom_sf"/>
</dbReference>
<evidence type="ECO:0000256" key="6">
    <source>
        <dbReference type="ARBA" id="ARBA00022777"/>
    </source>
</evidence>
<dbReference type="SUPFAM" id="SSF56112">
    <property type="entry name" value="Protein kinase-like (PK-like)"/>
    <property type="match status" value="1"/>
</dbReference>
<dbReference type="STRING" id="56484.A0A1Y2F0M3"/>
<dbReference type="FunFam" id="1.10.510.10:FF:000024">
    <property type="entry name" value="Probable serine/threonine-protein kinase cot-1"/>
    <property type="match status" value="1"/>
</dbReference>
<dbReference type="FunFam" id="3.30.200.20:FF:000192">
    <property type="entry name" value="Serine/threonine-protein kinase cot-1"/>
    <property type="match status" value="1"/>
</dbReference>
<comment type="similarity">
    <text evidence="8">Belongs to the protein kinase superfamily. STE Ser/Thr protein kinase family. COT1 subfamily.</text>
</comment>
<evidence type="ECO:0000313" key="15">
    <source>
        <dbReference type="EMBL" id="ORY77399.1"/>
    </source>
</evidence>
<evidence type="ECO:0000256" key="9">
    <source>
        <dbReference type="ARBA" id="ARBA00047899"/>
    </source>
</evidence>
<keyword evidence="6 15" id="KW-0418">Kinase</keyword>
<feature type="domain" description="Protein kinase" evidence="13">
    <location>
        <begin position="78"/>
        <end position="423"/>
    </location>
</feature>
<evidence type="ECO:0000256" key="2">
    <source>
        <dbReference type="ARBA" id="ARBA00022527"/>
    </source>
</evidence>
<keyword evidence="16" id="KW-1185">Reference proteome</keyword>
<evidence type="ECO:0000256" key="11">
    <source>
        <dbReference type="PROSITE-ProRule" id="PRU10141"/>
    </source>
</evidence>
<dbReference type="CDD" id="cd05573">
    <property type="entry name" value="STKc_ROCK_NDR_like"/>
    <property type="match status" value="1"/>
</dbReference>
<feature type="region of interest" description="Disordered" evidence="12">
    <location>
        <begin position="380"/>
        <end position="407"/>
    </location>
</feature>
<dbReference type="GO" id="GO:0004674">
    <property type="term" value="F:protein serine/threonine kinase activity"/>
    <property type="evidence" value="ECO:0007669"/>
    <property type="project" value="UniProtKB-KW"/>
</dbReference>
<evidence type="ECO:0000256" key="3">
    <source>
        <dbReference type="ARBA" id="ARBA00022553"/>
    </source>
</evidence>
<dbReference type="InterPro" id="IPR000961">
    <property type="entry name" value="AGC-kinase_C"/>
</dbReference>
<dbReference type="Pfam" id="PF00069">
    <property type="entry name" value="Pkinase"/>
    <property type="match status" value="2"/>
</dbReference>
<feature type="non-terminal residue" evidence="15">
    <location>
        <position position="1"/>
    </location>
</feature>
<dbReference type="PROSITE" id="PS00107">
    <property type="entry name" value="PROTEIN_KINASE_ATP"/>
    <property type="match status" value="1"/>
</dbReference>
<dbReference type="AlphaFoldDB" id="A0A1Y2F0M3"/>
<evidence type="ECO:0000256" key="5">
    <source>
        <dbReference type="ARBA" id="ARBA00022741"/>
    </source>
</evidence>
<proteinExistence type="inferred from homology"/>
<evidence type="ECO:0000256" key="1">
    <source>
        <dbReference type="ARBA" id="ARBA00012513"/>
    </source>
</evidence>
<dbReference type="GeneID" id="63783866"/>
<evidence type="ECO:0000256" key="4">
    <source>
        <dbReference type="ARBA" id="ARBA00022679"/>
    </source>
</evidence>
<feature type="binding site" evidence="11">
    <location>
        <position position="107"/>
    </location>
    <ligand>
        <name>ATP</name>
        <dbReference type="ChEBI" id="CHEBI:30616"/>
    </ligand>
</feature>
<dbReference type="GO" id="GO:0005856">
    <property type="term" value="C:cytoskeleton"/>
    <property type="evidence" value="ECO:0007669"/>
    <property type="project" value="TreeGrafter"/>
</dbReference>
<feature type="non-terminal residue" evidence="15">
    <location>
        <position position="511"/>
    </location>
</feature>
<feature type="domain" description="AGC-kinase C-terminal" evidence="14">
    <location>
        <begin position="424"/>
        <end position="511"/>
    </location>
</feature>